<comment type="caution">
    <text evidence="2">The sequence shown here is derived from an EMBL/GenBank/DDBJ whole genome shotgun (WGS) entry which is preliminary data.</text>
</comment>
<reference evidence="2" key="2">
    <citation type="journal article" date="2021" name="PeerJ">
        <title>Extensive microbial diversity within the chicken gut microbiome revealed by metagenomics and culture.</title>
        <authorList>
            <person name="Gilroy R."/>
            <person name="Ravi A."/>
            <person name="Getino M."/>
            <person name="Pursley I."/>
            <person name="Horton D.L."/>
            <person name="Alikhan N.F."/>
            <person name="Baker D."/>
            <person name="Gharbi K."/>
            <person name="Hall N."/>
            <person name="Watson M."/>
            <person name="Adriaenssens E.M."/>
            <person name="Foster-Nyarko E."/>
            <person name="Jarju S."/>
            <person name="Secka A."/>
            <person name="Antonio M."/>
            <person name="Oren A."/>
            <person name="Chaudhuri R.R."/>
            <person name="La Ragione R."/>
            <person name="Hildebrand F."/>
            <person name="Pallen M.J."/>
        </authorList>
    </citation>
    <scope>NUCLEOTIDE SEQUENCE</scope>
    <source>
        <strain evidence="2">ChiHjej12B11-7776</strain>
    </source>
</reference>
<sequence>EVSVVEGQQVQKGEKIGVVSTTASYEFSDGAHLHLEVTENGNSVDPTPYVKGEIFREVTEE</sequence>
<dbReference type="Pfam" id="PF01551">
    <property type="entry name" value="Peptidase_M23"/>
    <property type="match status" value="1"/>
</dbReference>
<feature type="domain" description="M23ase beta-sheet core" evidence="1">
    <location>
        <begin position="2"/>
        <end position="46"/>
    </location>
</feature>
<protein>
    <submittedName>
        <fullName evidence="2">M23 family metallopeptidase</fullName>
    </submittedName>
</protein>
<reference evidence="2" key="1">
    <citation type="submission" date="2020-10" db="EMBL/GenBank/DDBJ databases">
        <authorList>
            <person name="Gilroy R."/>
        </authorList>
    </citation>
    <scope>NUCLEOTIDE SEQUENCE</scope>
    <source>
        <strain evidence="2">ChiHjej12B11-7776</strain>
    </source>
</reference>
<organism evidence="2 3">
    <name type="scientific">Candidatus Fimimonas merdipullorum</name>
    <dbReference type="NCBI Taxonomy" id="2840822"/>
    <lineage>
        <taxon>Bacteria</taxon>
        <taxon>Pseudomonadati</taxon>
        <taxon>Myxococcota</taxon>
        <taxon>Myxococcia</taxon>
        <taxon>Myxococcales</taxon>
        <taxon>Cystobacterineae</taxon>
        <taxon>Myxococcaceae</taxon>
        <taxon>Myxococcaceae incertae sedis</taxon>
        <taxon>Candidatus Fimimonas</taxon>
    </lineage>
</organism>
<name>A0A9D1MWM5_9BACT</name>
<dbReference type="EMBL" id="DVOC01000013">
    <property type="protein sequence ID" value="HIU90470.1"/>
    <property type="molecule type" value="Genomic_DNA"/>
</dbReference>
<proteinExistence type="predicted"/>
<accession>A0A9D1MWM5</accession>
<dbReference type="SUPFAM" id="SSF51261">
    <property type="entry name" value="Duplicated hybrid motif"/>
    <property type="match status" value="1"/>
</dbReference>
<dbReference type="Proteomes" id="UP000886852">
    <property type="component" value="Unassembled WGS sequence"/>
</dbReference>
<evidence type="ECO:0000313" key="3">
    <source>
        <dbReference type="Proteomes" id="UP000886852"/>
    </source>
</evidence>
<gene>
    <name evidence="2" type="ORF">IAC72_00445</name>
</gene>
<dbReference type="InterPro" id="IPR011055">
    <property type="entry name" value="Dup_hybrid_motif"/>
</dbReference>
<dbReference type="AlphaFoldDB" id="A0A9D1MWM5"/>
<evidence type="ECO:0000313" key="2">
    <source>
        <dbReference type="EMBL" id="HIU90470.1"/>
    </source>
</evidence>
<feature type="non-terminal residue" evidence="2">
    <location>
        <position position="1"/>
    </location>
</feature>
<evidence type="ECO:0000259" key="1">
    <source>
        <dbReference type="Pfam" id="PF01551"/>
    </source>
</evidence>
<dbReference type="InterPro" id="IPR016047">
    <property type="entry name" value="M23ase_b-sheet_dom"/>
</dbReference>
<dbReference type="Gene3D" id="2.70.70.10">
    <property type="entry name" value="Glucose Permease (Domain IIA)"/>
    <property type="match status" value="1"/>
</dbReference>